<accession>O59113</accession>
<organism evidence="1 2">
    <name type="scientific">Pyrococcus horikoshii (strain ATCC 700860 / DSM 12428 / JCM 9974 / NBRC 100139 / OT-3)</name>
    <dbReference type="NCBI Taxonomy" id="70601"/>
    <lineage>
        <taxon>Archaea</taxon>
        <taxon>Methanobacteriati</taxon>
        <taxon>Methanobacteriota</taxon>
        <taxon>Thermococci</taxon>
        <taxon>Thermococcales</taxon>
        <taxon>Thermococcaceae</taxon>
        <taxon>Pyrococcus</taxon>
    </lineage>
</organism>
<dbReference type="Proteomes" id="UP000000752">
    <property type="component" value="Chromosome"/>
</dbReference>
<keyword evidence="2" id="KW-1185">Reference proteome</keyword>
<dbReference type="EnsemblBacteria" id="BAA30550">
    <property type="protein sequence ID" value="BAA30550"/>
    <property type="gene ID" value="BAA30550"/>
</dbReference>
<proteinExistence type="predicted"/>
<name>O59113_PYRHO</name>
<dbReference type="PIR" id="F71018">
    <property type="entry name" value="F71018"/>
</dbReference>
<dbReference type="EMBL" id="BA000001">
    <property type="protein sequence ID" value="BAA30550.1"/>
    <property type="molecule type" value="Genomic_DNA"/>
</dbReference>
<sequence>MLPRKFDVFYKPSNFRYNGITSCKLHCIRMNYLSRTRRHDSVNLSSMPYQFSCQLYAFYSCYTSWNCKDYLFTNKFSTLFGIDPLNMVKHCISPKPLKWAKIYKFRVHLSLVGG</sequence>
<dbReference type="KEGG" id="pho:PH1443"/>
<reference evidence="1 2" key="1">
    <citation type="journal article" date="1998" name="DNA Res.">
        <title>Complete sequence and gene organization of the genome of a hyper-thermophilic archaebacterium, Pyrococcus horikoshii OT3.</title>
        <authorList>
            <person name="Kawarabayasi Y."/>
            <person name="Sawada M."/>
            <person name="Horikawa H."/>
            <person name="Haikawa Y."/>
            <person name="Hino Y."/>
            <person name="Yamamoto S."/>
            <person name="Sekine M."/>
            <person name="Baba S."/>
            <person name="Kosugi H."/>
            <person name="Hosoyama A."/>
            <person name="Nagai Y."/>
            <person name="Sakai M."/>
            <person name="Ogura K."/>
            <person name="Otuka R."/>
            <person name="Nakazawa H."/>
            <person name="Takamiya M."/>
            <person name="Ohfuku Y."/>
            <person name="Funahashi T."/>
            <person name="Tanaka T."/>
            <person name="Kudoh Y."/>
            <person name="Yamazaki J."/>
            <person name="Kushida N."/>
            <person name="Oguchi A."/>
            <person name="Aoki K."/>
            <person name="Nakamura Y."/>
            <person name="Robb T.F."/>
            <person name="Horikoshi K."/>
            <person name="Masuchi Y."/>
            <person name="Shizuya H."/>
            <person name="Kikuchi H."/>
        </authorList>
    </citation>
    <scope>NUCLEOTIDE SEQUENCE [LARGE SCALE GENOMIC DNA]</scope>
    <source>
        <strain evidence="2">ATCC 700860 / DSM 12428 / JCM 9974 / NBRC 100139 / OT-3</strain>
    </source>
</reference>
<protein>
    <submittedName>
        <fullName evidence="1">Uncharacterized protein</fullName>
    </submittedName>
</protein>
<evidence type="ECO:0000313" key="1">
    <source>
        <dbReference type="EMBL" id="BAA30550.1"/>
    </source>
</evidence>
<dbReference type="AlphaFoldDB" id="O59113"/>
<gene>
    <name evidence="1" type="ordered locus">PH1443</name>
</gene>
<evidence type="ECO:0000313" key="2">
    <source>
        <dbReference type="Proteomes" id="UP000000752"/>
    </source>
</evidence>